<evidence type="ECO:0000313" key="4">
    <source>
        <dbReference type="Proteomes" id="UP000001070"/>
    </source>
</evidence>
<accession>B4JUT3</accession>
<keyword evidence="1" id="KW-0812">Transmembrane</keyword>
<dbReference type="eggNOG" id="ENOG502T9GM">
    <property type="taxonomic scope" value="Eukaryota"/>
</dbReference>
<dbReference type="PhylomeDB" id="B4JUT3"/>
<gene>
    <name evidence="3" type="primary">Dgri\GH15090</name>
    <name evidence="3" type="ORF">Dgri_GH15090</name>
</gene>
<proteinExistence type="predicted"/>
<keyword evidence="1" id="KW-0472">Membrane</keyword>
<feature type="transmembrane region" description="Helical" evidence="1">
    <location>
        <begin position="6"/>
        <end position="24"/>
    </location>
</feature>
<dbReference type="Pfam" id="PF24985">
    <property type="entry name" value="DUF7775"/>
    <property type="match status" value="1"/>
</dbReference>
<dbReference type="InParanoid" id="B4JUT3"/>
<reference evidence="3 4" key="1">
    <citation type="journal article" date="2007" name="Nature">
        <title>Evolution of genes and genomes on the Drosophila phylogeny.</title>
        <authorList>
            <consortium name="Drosophila 12 Genomes Consortium"/>
            <person name="Clark A.G."/>
            <person name="Eisen M.B."/>
            <person name="Smith D.R."/>
            <person name="Bergman C.M."/>
            <person name="Oliver B."/>
            <person name="Markow T.A."/>
            <person name="Kaufman T.C."/>
            <person name="Kellis M."/>
            <person name="Gelbart W."/>
            <person name="Iyer V.N."/>
            <person name="Pollard D.A."/>
            <person name="Sackton T.B."/>
            <person name="Larracuente A.M."/>
            <person name="Singh N.D."/>
            <person name="Abad J.P."/>
            <person name="Abt D.N."/>
            <person name="Adryan B."/>
            <person name="Aguade M."/>
            <person name="Akashi H."/>
            <person name="Anderson W.W."/>
            <person name="Aquadro C.F."/>
            <person name="Ardell D.H."/>
            <person name="Arguello R."/>
            <person name="Artieri C.G."/>
            <person name="Barbash D.A."/>
            <person name="Barker D."/>
            <person name="Barsanti P."/>
            <person name="Batterham P."/>
            <person name="Batzoglou S."/>
            <person name="Begun D."/>
            <person name="Bhutkar A."/>
            <person name="Blanco E."/>
            <person name="Bosak S.A."/>
            <person name="Bradley R.K."/>
            <person name="Brand A.D."/>
            <person name="Brent M.R."/>
            <person name="Brooks A.N."/>
            <person name="Brown R.H."/>
            <person name="Butlin R.K."/>
            <person name="Caggese C."/>
            <person name="Calvi B.R."/>
            <person name="Bernardo de Carvalho A."/>
            <person name="Caspi A."/>
            <person name="Castrezana S."/>
            <person name="Celniker S.E."/>
            <person name="Chang J.L."/>
            <person name="Chapple C."/>
            <person name="Chatterji S."/>
            <person name="Chinwalla A."/>
            <person name="Civetta A."/>
            <person name="Clifton S.W."/>
            <person name="Comeron J.M."/>
            <person name="Costello J.C."/>
            <person name="Coyne J.A."/>
            <person name="Daub J."/>
            <person name="David R.G."/>
            <person name="Delcher A.L."/>
            <person name="Delehaunty K."/>
            <person name="Do C.B."/>
            <person name="Ebling H."/>
            <person name="Edwards K."/>
            <person name="Eickbush T."/>
            <person name="Evans J.D."/>
            <person name="Filipski A."/>
            <person name="Findeiss S."/>
            <person name="Freyhult E."/>
            <person name="Fulton L."/>
            <person name="Fulton R."/>
            <person name="Garcia A.C."/>
            <person name="Gardiner A."/>
            <person name="Garfield D.A."/>
            <person name="Garvin B.E."/>
            <person name="Gibson G."/>
            <person name="Gilbert D."/>
            <person name="Gnerre S."/>
            <person name="Godfrey J."/>
            <person name="Good R."/>
            <person name="Gotea V."/>
            <person name="Gravely B."/>
            <person name="Greenberg A.J."/>
            <person name="Griffiths-Jones S."/>
            <person name="Gross S."/>
            <person name="Guigo R."/>
            <person name="Gustafson E.A."/>
            <person name="Haerty W."/>
            <person name="Hahn M.W."/>
            <person name="Halligan D.L."/>
            <person name="Halpern A.L."/>
            <person name="Halter G.M."/>
            <person name="Han M.V."/>
            <person name="Heger A."/>
            <person name="Hillier L."/>
            <person name="Hinrichs A.S."/>
            <person name="Holmes I."/>
            <person name="Hoskins R.A."/>
            <person name="Hubisz M.J."/>
            <person name="Hultmark D."/>
            <person name="Huntley M.A."/>
            <person name="Jaffe D.B."/>
            <person name="Jagadeeshan S."/>
            <person name="Jeck W.R."/>
            <person name="Johnson J."/>
            <person name="Jones C.D."/>
            <person name="Jordan W.C."/>
            <person name="Karpen G.H."/>
            <person name="Kataoka E."/>
            <person name="Keightley P.D."/>
            <person name="Kheradpour P."/>
            <person name="Kirkness E.F."/>
            <person name="Koerich L.B."/>
            <person name="Kristiansen K."/>
            <person name="Kudrna D."/>
            <person name="Kulathinal R.J."/>
            <person name="Kumar S."/>
            <person name="Kwok R."/>
            <person name="Lander E."/>
            <person name="Langley C.H."/>
            <person name="Lapoint R."/>
            <person name="Lazzaro B.P."/>
            <person name="Lee S.J."/>
            <person name="Levesque L."/>
            <person name="Li R."/>
            <person name="Lin C.F."/>
            <person name="Lin M.F."/>
            <person name="Lindblad-Toh K."/>
            <person name="Llopart A."/>
            <person name="Long M."/>
            <person name="Low L."/>
            <person name="Lozovsky E."/>
            <person name="Lu J."/>
            <person name="Luo M."/>
            <person name="Machado C.A."/>
            <person name="Makalowski W."/>
            <person name="Marzo M."/>
            <person name="Matsuda M."/>
            <person name="Matzkin L."/>
            <person name="McAllister B."/>
            <person name="McBride C.S."/>
            <person name="McKernan B."/>
            <person name="McKernan K."/>
            <person name="Mendez-Lago M."/>
            <person name="Minx P."/>
            <person name="Mollenhauer M.U."/>
            <person name="Montooth K."/>
            <person name="Mount S.M."/>
            <person name="Mu X."/>
            <person name="Myers E."/>
            <person name="Negre B."/>
            <person name="Newfeld S."/>
            <person name="Nielsen R."/>
            <person name="Noor M.A."/>
            <person name="O'Grady P."/>
            <person name="Pachter L."/>
            <person name="Papaceit M."/>
            <person name="Parisi M.J."/>
            <person name="Parisi M."/>
            <person name="Parts L."/>
            <person name="Pedersen J.S."/>
            <person name="Pesole G."/>
            <person name="Phillippy A.M."/>
            <person name="Ponting C.P."/>
            <person name="Pop M."/>
            <person name="Porcelli D."/>
            <person name="Powell J.R."/>
            <person name="Prohaska S."/>
            <person name="Pruitt K."/>
            <person name="Puig M."/>
            <person name="Quesneville H."/>
            <person name="Ram K.R."/>
            <person name="Rand D."/>
            <person name="Rasmussen M.D."/>
            <person name="Reed L.K."/>
            <person name="Reenan R."/>
            <person name="Reily A."/>
            <person name="Remington K.A."/>
            <person name="Rieger T.T."/>
            <person name="Ritchie M.G."/>
            <person name="Robin C."/>
            <person name="Rogers Y.H."/>
            <person name="Rohde C."/>
            <person name="Rozas J."/>
            <person name="Rubenfield M.J."/>
            <person name="Ruiz A."/>
            <person name="Russo S."/>
            <person name="Salzberg S.L."/>
            <person name="Sanchez-Gracia A."/>
            <person name="Saranga D.J."/>
            <person name="Sato H."/>
            <person name="Schaeffer S.W."/>
            <person name="Schatz M.C."/>
            <person name="Schlenke T."/>
            <person name="Schwartz R."/>
            <person name="Segarra C."/>
            <person name="Singh R.S."/>
            <person name="Sirot L."/>
            <person name="Sirota M."/>
            <person name="Sisneros N.B."/>
            <person name="Smith C.D."/>
            <person name="Smith T.F."/>
            <person name="Spieth J."/>
            <person name="Stage D.E."/>
            <person name="Stark A."/>
            <person name="Stephan W."/>
            <person name="Strausberg R.L."/>
            <person name="Strempel S."/>
            <person name="Sturgill D."/>
            <person name="Sutton G."/>
            <person name="Sutton G.G."/>
            <person name="Tao W."/>
            <person name="Teichmann S."/>
            <person name="Tobari Y.N."/>
            <person name="Tomimura Y."/>
            <person name="Tsolas J.M."/>
            <person name="Valente V.L."/>
            <person name="Venter E."/>
            <person name="Venter J.C."/>
            <person name="Vicario S."/>
            <person name="Vieira F.G."/>
            <person name="Vilella A.J."/>
            <person name="Villasante A."/>
            <person name="Walenz B."/>
            <person name="Wang J."/>
            <person name="Wasserman M."/>
            <person name="Watts T."/>
            <person name="Wilson D."/>
            <person name="Wilson R.K."/>
            <person name="Wing R.A."/>
            <person name="Wolfner M.F."/>
            <person name="Wong A."/>
            <person name="Wong G.K."/>
            <person name="Wu C.I."/>
            <person name="Wu G."/>
            <person name="Yamamoto D."/>
            <person name="Yang H.P."/>
            <person name="Yang S.P."/>
            <person name="Yorke J.A."/>
            <person name="Yoshida K."/>
            <person name="Zdobnov E."/>
            <person name="Zhang P."/>
            <person name="Zhang Y."/>
            <person name="Zimin A.V."/>
            <person name="Baldwin J."/>
            <person name="Abdouelleil A."/>
            <person name="Abdulkadir J."/>
            <person name="Abebe A."/>
            <person name="Abera B."/>
            <person name="Abreu J."/>
            <person name="Acer S.C."/>
            <person name="Aftuck L."/>
            <person name="Alexander A."/>
            <person name="An P."/>
            <person name="Anderson E."/>
            <person name="Anderson S."/>
            <person name="Arachi H."/>
            <person name="Azer M."/>
            <person name="Bachantsang P."/>
            <person name="Barry A."/>
            <person name="Bayul T."/>
            <person name="Berlin A."/>
            <person name="Bessette D."/>
            <person name="Bloom T."/>
            <person name="Blye J."/>
            <person name="Boguslavskiy L."/>
            <person name="Bonnet C."/>
            <person name="Boukhgalter B."/>
            <person name="Bourzgui I."/>
            <person name="Brown A."/>
            <person name="Cahill P."/>
            <person name="Channer S."/>
            <person name="Cheshatsang Y."/>
            <person name="Chuda L."/>
            <person name="Citroen M."/>
            <person name="Collymore A."/>
            <person name="Cooke P."/>
            <person name="Costello M."/>
            <person name="D'Aco K."/>
            <person name="Daza R."/>
            <person name="De Haan G."/>
            <person name="DeGray S."/>
            <person name="DeMaso C."/>
            <person name="Dhargay N."/>
            <person name="Dooley K."/>
            <person name="Dooley E."/>
            <person name="Doricent M."/>
            <person name="Dorje P."/>
            <person name="Dorjee K."/>
            <person name="Dupes A."/>
            <person name="Elong R."/>
            <person name="Falk J."/>
            <person name="Farina A."/>
            <person name="Faro S."/>
            <person name="Ferguson D."/>
            <person name="Fisher S."/>
            <person name="Foley C.D."/>
            <person name="Franke A."/>
            <person name="Friedrich D."/>
            <person name="Gadbois L."/>
            <person name="Gearin G."/>
            <person name="Gearin C.R."/>
            <person name="Giannoukos G."/>
            <person name="Goode T."/>
            <person name="Graham J."/>
            <person name="Grandbois E."/>
            <person name="Grewal S."/>
            <person name="Gyaltsen K."/>
            <person name="Hafez N."/>
            <person name="Hagos B."/>
            <person name="Hall J."/>
            <person name="Henson C."/>
            <person name="Hollinger A."/>
            <person name="Honan T."/>
            <person name="Huard M.D."/>
            <person name="Hughes L."/>
            <person name="Hurhula B."/>
            <person name="Husby M.E."/>
            <person name="Kamat A."/>
            <person name="Kanga B."/>
            <person name="Kashin S."/>
            <person name="Khazanovich D."/>
            <person name="Kisner P."/>
            <person name="Lance K."/>
            <person name="Lara M."/>
            <person name="Lee W."/>
            <person name="Lennon N."/>
            <person name="Letendre F."/>
            <person name="LeVine R."/>
            <person name="Lipovsky A."/>
            <person name="Liu X."/>
            <person name="Liu J."/>
            <person name="Liu S."/>
            <person name="Lokyitsang T."/>
            <person name="Lokyitsang Y."/>
            <person name="Lubonja R."/>
            <person name="Lui A."/>
            <person name="MacDonald P."/>
            <person name="Magnisalis V."/>
            <person name="Maru K."/>
            <person name="Matthews C."/>
            <person name="McCusker W."/>
            <person name="McDonough S."/>
            <person name="Mehta T."/>
            <person name="Meldrim J."/>
            <person name="Meneus L."/>
            <person name="Mihai O."/>
            <person name="Mihalev A."/>
            <person name="Mihova T."/>
            <person name="Mittelman R."/>
            <person name="Mlenga V."/>
            <person name="Montmayeur A."/>
            <person name="Mulrain L."/>
            <person name="Navidi A."/>
            <person name="Naylor J."/>
            <person name="Negash T."/>
            <person name="Nguyen T."/>
            <person name="Nguyen N."/>
            <person name="Nicol R."/>
            <person name="Norbu C."/>
            <person name="Norbu N."/>
            <person name="Novod N."/>
            <person name="O'Neill B."/>
            <person name="Osman S."/>
            <person name="Markiewicz E."/>
            <person name="Oyono O.L."/>
            <person name="Patti C."/>
            <person name="Phunkhang P."/>
            <person name="Pierre F."/>
            <person name="Priest M."/>
            <person name="Raghuraman S."/>
            <person name="Rege F."/>
            <person name="Reyes R."/>
            <person name="Rise C."/>
            <person name="Rogov P."/>
            <person name="Ross K."/>
            <person name="Ryan E."/>
            <person name="Settipalli S."/>
            <person name="Shea T."/>
            <person name="Sherpa N."/>
            <person name="Shi L."/>
            <person name="Shih D."/>
            <person name="Sparrow T."/>
            <person name="Spaulding J."/>
            <person name="Stalker J."/>
            <person name="Stange-Thomann N."/>
            <person name="Stavropoulos S."/>
            <person name="Stone C."/>
            <person name="Strader C."/>
            <person name="Tesfaye S."/>
            <person name="Thomson T."/>
            <person name="Thoulutsang Y."/>
            <person name="Thoulutsang D."/>
            <person name="Topham K."/>
            <person name="Topping I."/>
            <person name="Tsamla T."/>
            <person name="Vassiliev H."/>
            <person name="Vo A."/>
            <person name="Wangchuk T."/>
            <person name="Wangdi T."/>
            <person name="Weiand M."/>
            <person name="Wilkinson J."/>
            <person name="Wilson A."/>
            <person name="Yadav S."/>
            <person name="Young G."/>
            <person name="Yu Q."/>
            <person name="Zembek L."/>
            <person name="Zhong D."/>
            <person name="Zimmer A."/>
            <person name="Zwirko Z."/>
            <person name="Jaffe D.B."/>
            <person name="Alvarez P."/>
            <person name="Brockman W."/>
            <person name="Butler J."/>
            <person name="Chin C."/>
            <person name="Gnerre S."/>
            <person name="Grabherr M."/>
            <person name="Kleber M."/>
            <person name="Mauceli E."/>
            <person name="MacCallum I."/>
        </authorList>
    </citation>
    <scope>NUCLEOTIDE SEQUENCE [LARGE SCALE GENOMIC DNA]</scope>
    <source>
        <strain evidence="4">Tucson 15287-2541.00</strain>
    </source>
</reference>
<feature type="domain" description="DUF7775" evidence="2">
    <location>
        <begin position="2"/>
        <end position="152"/>
    </location>
</feature>
<protein>
    <submittedName>
        <fullName evidence="3">GH15090</fullName>
    </submittedName>
</protein>
<dbReference type="PANTHER" id="PTHR41152">
    <property type="entry name" value="AT26438P-RELATED"/>
    <property type="match status" value="1"/>
</dbReference>
<name>B4JUT3_DROGR</name>
<sequence>MRPVLFQFYIMETILNIVVMYTHVKGFLVKPLDFLPVLTQVNHYFYFVSYYTFTVLTIFASINICTGNTFSKYEEIGRSISGFLVYIIASLLTLQNAENDFHLMYIMGAGNLGVEKAVHPFFRYMRYQALGSLTCGVVYLMHGIMVIDVTLSQDEEPNADDNDEASDNRDDYDFVPVRLYVLGGLVQSKLEQHDWFNEFSKGKLLTI</sequence>
<evidence type="ECO:0000256" key="1">
    <source>
        <dbReference type="SAM" id="Phobius"/>
    </source>
</evidence>
<dbReference type="OrthoDB" id="7789408at2759"/>
<dbReference type="Proteomes" id="UP000001070">
    <property type="component" value="Unassembled WGS sequence"/>
</dbReference>
<dbReference type="HOGENOM" id="CLU_1251833_0_0_1"/>
<dbReference type="InterPro" id="IPR056677">
    <property type="entry name" value="DUF7775"/>
</dbReference>
<keyword evidence="1" id="KW-1133">Transmembrane helix</keyword>
<dbReference type="KEGG" id="dgr:6568061"/>
<feature type="transmembrane region" description="Helical" evidence="1">
    <location>
        <begin position="44"/>
        <end position="64"/>
    </location>
</feature>
<keyword evidence="4" id="KW-1185">Reference proteome</keyword>
<evidence type="ECO:0000259" key="2">
    <source>
        <dbReference type="Pfam" id="PF24985"/>
    </source>
</evidence>
<evidence type="ECO:0000313" key="3">
    <source>
        <dbReference type="EMBL" id="EDV91253.1"/>
    </source>
</evidence>
<dbReference type="STRING" id="7222.B4JUT3"/>
<feature type="transmembrane region" description="Helical" evidence="1">
    <location>
        <begin position="76"/>
        <end position="94"/>
    </location>
</feature>
<dbReference type="EMBL" id="CH916374">
    <property type="protein sequence ID" value="EDV91253.1"/>
    <property type="molecule type" value="Genomic_DNA"/>
</dbReference>
<dbReference type="PANTHER" id="PTHR41152:SF8">
    <property type="entry name" value="AT26438P-RELATED"/>
    <property type="match status" value="1"/>
</dbReference>
<dbReference type="AlphaFoldDB" id="B4JUT3"/>
<organism evidence="4">
    <name type="scientific">Drosophila grimshawi</name>
    <name type="common">Hawaiian fruit fly</name>
    <name type="synonym">Idiomyia grimshawi</name>
    <dbReference type="NCBI Taxonomy" id="7222"/>
    <lineage>
        <taxon>Eukaryota</taxon>
        <taxon>Metazoa</taxon>
        <taxon>Ecdysozoa</taxon>
        <taxon>Arthropoda</taxon>
        <taxon>Hexapoda</taxon>
        <taxon>Insecta</taxon>
        <taxon>Pterygota</taxon>
        <taxon>Neoptera</taxon>
        <taxon>Endopterygota</taxon>
        <taxon>Diptera</taxon>
        <taxon>Brachycera</taxon>
        <taxon>Muscomorpha</taxon>
        <taxon>Ephydroidea</taxon>
        <taxon>Drosophilidae</taxon>
        <taxon>Drosophila</taxon>
        <taxon>Hawaiian Drosophila</taxon>
    </lineage>
</organism>
<dbReference type="OMA" id="FREFSHD"/>